<dbReference type="Proteomes" id="UP000431269">
    <property type="component" value="Chromosome"/>
</dbReference>
<dbReference type="PANTHER" id="PTHR30246:SF1">
    <property type="entry name" value="2-DEHYDRO-3-DEOXY-6-PHOSPHOGALACTONATE ALDOLASE-RELATED"/>
    <property type="match status" value="1"/>
</dbReference>
<reference evidence="7" key="1">
    <citation type="submission" date="2019-12" db="EMBL/GenBank/DDBJ databases">
        <title>Complete genome of Terracaulis silvestris 0127_4.</title>
        <authorList>
            <person name="Vieira S."/>
            <person name="Riedel T."/>
            <person name="Sproer C."/>
            <person name="Pascual J."/>
            <person name="Boedeker C."/>
            <person name="Overmann J."/>
        </authorList>
    </citation>
    <scope>NUCLEOTIDE SEQUENCE [LARGE SCALE GENOMIC DNA]</scope>
    <source>
        <strain evidence="7">0127_4</strain>
    </source>
</reference>
<evidence type="ECO:0000313" key="7">
    <source>
        <dbReference type="Proteomes" id="UP000431269"/>
    </source>
</evidence>
<dbReference type="InterPro" id="IPR000887">
    <property type="entry name" value="Aldlse_KDPG_KHG"/>
</dbReference>
<proteinExistence type="inferred from homology"/>
<dbReference type="KEGG" id="tsv:DSM104635_03105"/>
<dbReference type="PANTHER" id="PTHR30246">
    <property type="entry name" value="2-KETO-3-DEOXY-6-PHOSPHOGLUCONATE ALDOLASE"/>
    <property type="match status" value="1"/>
</dbReference>
<evidence type="ECO:0000313" key="6">
    <source>
        <dbReference type="EMBL" id="QGZ96247.1"/>
    </source>
</evidence>
<dbReference type="Gene3D" id="3.20.20.70">
    <property type="entry name" value="Aldolase class I"/>
    <property type="match status" value="1"/>
</dbReference>
<accession>A0A6I6MU00</accession>
<evidence type="ECO:0000256" key="4">
    <source>
        <dbReference type="ARBA" id="ARBA00023239"/>
    </source>
</evidence>
<protein>
    <submittedName>
        <fullName evidence="6">2-dehydro-3-deoxy-6-phosphogalactonate aldolase</fullName>
        <ecNumber evidence="6">4.1.2.21</ecNumber>
    </submittedName>
</protein>
<dbReference type="EMBL" id="CP047045">
    <property type="protein sequence ID" value="QGZ96247.1"/>
    <property type="molecule type" value="Genomic_DNA"/>
</dbReference>
<dbReference type="GO" id="GO:0008674">
    <property type="term" value="F:2-dehydro-3-deoxy-6-phosphogalactonate aldolase activity"/>
    <property type="evidence" value="ECO:0007669"/>
    <property type="project" value="UniProtKB-EC"/>
</dbReference>
<comment type="similarity">
    <text evidence="2">Belongs to the KHG/KDPG aldolase family.</text>
</comment>
<dbReference type="RefSeq" id="WP_158767047.1">
    <property type="nucleotide sequence ID" value="NZ_CP047045.1"/>
</dbReference>
<evidence type="ECO:0000256" key="3">
    <source>
        <dbReference type="ARBA" id="ARBA00011233"/>
    </source>
</evidence>
<evidence type="ECO:0000256" key="2">
    <source>
        <dbReference type="ARBA" id="ARBA00006906"/>
    </source>
</evidence>
<dbReference type="CDD" id="cd00452">
    <property type="entry name" value="KDPG_aldolase"/>
    <property type="match status" value="1"/>
</dbReference>
<dbReference type="InterPro" id="IPR013785">
    <property type="entry name" value="Aldolase_TIM"/>
</dbReference>
<name>A0A6I6MU00_9CAUL</name>
<keyword evidence="5" id="KW-0119">Carbohydrate metabolism</keyword>
<keyword evidence="7" id="KW-1185">Reference proteome</keyword>
<evidence type="ECO:0000256" key="1">
    <source>
        <dbReference type="ARBA" id="ARBA00004761"/>
    </source>
</evidence>
<sequence length="208" mass="21023">MNLAHIIEVMPLVAILRGLTPADAVPVAASLQRAGIICLEVPLNSPQPFDSIAAIRTKFGDALFVGAGTVLATEQVTEAAAAGAEFIVSPNTDIEVIQNTKARGLSSVPGFFTPTEALTAAKAGADALKLFPADGASPAHLKSMKAVLRGDLPVLAVGGVSESSMADWMAGGAAGFGIGGALYRPGASPEDVEAKARALVAAFKATCK</sequence>
<organism evidence="6 7">
    <name type="scientific">Terricaulis silvestris</name>
    <dbReference type="NCBI Taxonomy" id="2686094"/>
    <lineage>
        <taxon>Bacteria</taxon>
        <taxon>Pseudomonadati</taxon>
        <taxon>Pseudomonadota</taxon>
        <taxon>Alphaproteobacteria</taxon>
        <taxon>Caulobacterales</taxon>
        <taxon>Caulobacteraceae</taxon>
        <taxon>Terricaulis</taxon>
    </lineage>
</organism>
<gene>
    <name evidence="6" type="primary">dgoA</name>
    <name evidence="6" type="ORF">DSM104635_03105</name>
</gene>
<evidence type="ECO:0000256" key="5">
    <source>
        <dbReference type="ARBA" id="ARBA00023277"/>
    </source>
</evidence>
<dbReference type="SUPFAM" id="SSF51569">
    <property type="entry name" value="Aldolase"/>
    <property type="match status" value="1"/>
</dbReference>
<dbReference type="Pfam" id="PF01081">
    <property type="entry name" value="Aldolase"/>
    <property type="match status" value="1"/>
</dbReference>
<dbReference type="AlphaFoldDB" id="A0A6I6MU00"/>
<keyword evidence="4 6" id="KW-0456">Lyase</keyword>
<comment type="pathway">
    <text evidence="1">Carbohydrate acid metabolism.</text>
</comment>
<dbReference type="EC" id="4.1.2.21" evidence="6"/>
<dbReference type="NCBIfam" id="NF006600">
    <property type="entry name" value="PRK09140.1"/>
    <property type="match status" value="1"/>
</dbReference>
<comment type="subunit">
    <text evidence="3">Homotrimer.</text>
</comment>